<dbReference type="PROSITE" id="PS51762">
    <property type="entry name" value="GH16_2"/>
    <property type="match status" value="1"/>
</dbReference>
<dbReference type="GO" id="GO:0005576">
    <property type="term" value="C:extracellular region"/>
    <property type="evidence" value="ECO:0007669"/>
    <property type="project" value="UniProtKB-SubCell"/>
</dbReference>
<comment type="caution">
    <text evidence="6">The sequence shown here is derived from an EMBL/GenBank/DDBJ whole genome shotgun (WGS) entry which is preliminary data.</text>
</comment>
<organism evidence="6 7">
    <name type="scientific">Marinilabilia rubra</name>
    <dbReference type="NCBI Taxonomy" id="2162893"/>
    <lineage>
        <taxon>Bacteria</taxon>
        <taxon>Pseudomonadati</taxon>
        <taxon>Bacteroidota</taxon>
        <taxon>Bacteroidia</taxon>
        <taxon>Marinilabiliales</taxon>
        <taxon>Marinilabiliaceae</taxon>
        <taxon>Marinilabilia</taxon>
    </lineage>
</organism>
<dbReference type="Pfam" id="PF24517">
    <property type="entry name" value="CBM96"/>
    <property type="match status" value="3"/>
</dbReference>
<dbReference type="NCBIfam" id="TIGR04183">
    <property type="entry name" value="Por_Secre_tail"/>
    <property type="match status" value="1"/>
</dbReference>
<evidence type="ECO:0000256" key="4">
    <source>
        <dbReference type="ARBA" id="ARBA00022729"/>
    </source>
</evidence>
<dbReference type="RefSeq" id="WP_109263352.1">
    <property type="nucleotide sequence ID" value="NZ_QEWP01000003.1"/>
</dbReference>
<evidence type="ECO:0000259" key="5">
    <source>
        <dbReference type="PROSITE" id="PS51762"/>
    </source>
</evidence>
<proteinExistence type="inferred from homology"/>
<dbReference type="Gene3D" id="2.60.120.200">
    <property type="match status" value="1"/>
</dbReference>
<evidence type="ECO:0000313" key="6">
    <source>
        <dbReference type="EMBL" id="PWE00312.1"/>
    </source>
</evidence>
<dbReference type="OrthoDB" id="9809583at2"/>
<keyword evidence="7" id="KW-1185">Reference proteome</keyword>
<evidence type="ECO:0000256" key="3">
    <source>
        <dbReference type="ARBA" id="ARBA00022525"/>
    </source>
</evidence>
<dbReference type="Pfam" id="PF18962">
    <property type="entry name" value="Por_Secre_tail"/>
    <property type="match status" value="1"/>
</dbReference>
<dbReference type="InterPro" id="IPR013320">
    <property type="entry name" value="ConA-like_dom_sf"/>
</dbReference>
<name>A0A2U2BB61_9BACT</name>
<dbReference type="InterPro" id="IPR026444">
    <property type="entry name" value="Secre_tail"/>
</dbReference>
<feature type="domain" description="GH16" evidence="5">
    <location>
        <begin position="43"/>
        <end position="324"/>
    </location>
</feature>
<keyword evidence="4" id="KW-0732">Signal</keyword>
<gene>
    <name evidence="6" type="ORF">DDZ16_05065</name>
</gene>
<dbReference type="EMBL" id="QEWP01000003">
    <property type="protein sequence ID" value="PWE00312.1"/>
    <property type="molecule type" value="Genomic_DNA"/>
</dbReference>
<dbReference type="InterPro" id="IPR000757">
    <property type="entry name" value="Beta-glucanase-like"/>
</dbReference>
<keyword evidence="3" id="KW-0964">Secreted</keyword>
<dbReference type="GO" id="GO:0004553">
    <property type="term" value="F:hydrolase activity, hydrolyzing O-glycosyl compounds"/>
    <property type="evidence" value="ECO:0007669"/>
    <property type="project" value="InterPro"/>
</dbReference>
<dbReference type="NCBIfam" id="NF033679">
    <property type="entry name" value="DNRLRE_dom"/>
    <property type="match status" value="3"/>
</dbReference>
<sequence>MELQFTLLNSEVRKQNLLINTKIRVVVLMFLSVICLAGKMKAQTNPNIPNSDDFQLVFQDEFNGSSMDWTVWDSEDGVKTSASGEVVHRDKQNIVVEDGLMKILVKQESVNGSDWTAGFVWLREVYGANSYYEARISNTDATGVNNAFWMSAATNKAEGTKSYQNRYEIDCPENRLLNDGTIHAHYAWHDWKTYSTYGGAIAQGGSYNLPDDDYQVWGLWVGENGFKIYLNGVEKWDGTTDDNYPNQWETGVGKFPVWLDNEEQRAYGKYNQDDWKYFGGMNGDLLNVCFSTLPWSTSNSPLDSSAHNSYMGVDYIRVYKRKNDFITIPTQTVDVIQSDSTHLLTQLIDMGRDSIMYLSFLAKKEQIDEFSVELNADNGKVSTMTITTDNHIKLSSGAELASTHDSYPATIRSKKYFTEGKDYLVVCRITASAQEKDIISYITYPLKDGIPDSEPFLYRNIDANGNTNITTGWDLSHKIEQAADLTSITFRSKSRNSSFSNLKVASNFKAVVVDYQYYTSCSLASGSTMVNIGEVVDVLVDLKGTGPWDLSYAVNGQETTVTDITVSPYIFQDTINEQTNIEILSVSDVDGNGMAGHKFNIYIADGEISTLCDGTVRERQGDGLYSENLLEVKNASGWTRKAFISFDISALNNYVSVGEFKVFLNSSSSSEFSSVINVFGVKETEFACNQLDWVGASSINYLSAYMSANIDAGDLGSYLNIDIKDYLNTCIQDGDSIMVLCLDAEPGSDLFYFNASELSQNPAGLSYVLDSSTGLLNPIADSYVREGDKGDLNYGTEKELGVKESETDIYDRKGFLKFDVSRIAGKVAGAKIMLKVKREDPGAEQNLYLINDNSWTETGITGNNQPGASGFISKQTVPLVDEWIEFDVTSLVNDETNDTLSVRISDANAAEDYILYHSKEADNPNDWPKLVYIFGEPNAEETMATVADAYVRNGIAHADNNFGSDSKIIVKESADDIYDRAGFLRFDLSQITGDVFYAKVRLKVYSEDAGAIHNLSMVADDSWTETGLTWNNQPQNTSLITNQAVPATNEWIEFDVTTEVNNENDGFLSVLISDAYQAENYVLYHSKEATNVSDRPELVYKLDPFSAASNDTLALKNGFVEEIVTRNEKVLQDSSIKVYPNPASSDIYISGADIEGVEIEVYSLTGRIVKQKRINQQNQTSISVREIEAGIYILRMQRNGRILKNQKLVITK</sequence>
<reference evidence="6 7" key="1">
    <citation type="submission" date="2018-05" db="EMBL/GenBank/DDBJ databases">
        <title>Marinilabilia rubrum sp. nov., isolated from saltern sediment.</title>
        <authorList>
            <person name="Zhang R."/>
        </authorList>
    </citation>
    <scope>NUCLEOTIDE SEQUENCE [LARGE SCALE GENOMIC DNA]</scope>
    <source>
        <strain evidence="6 7">WTE16</strain>
    </source>
</reference>
<evidence type="ECO:0000313" key="7">
    <source>
        <dbReference type="Proteomes" id="UP000244956"/>
    </source>
</evidence>
<dbReference type="AlphaFoldDB" id="A0A2U2BB61"/>
<evidence type="ECO:0000256" key="2">
    <source>
        <dbReference type="ARBA" id="ARBA00006865"/>
    </source>
</evidence>
<evidence type="ECO:0000256" key="1">
    <source>
        <dbReference type="ARBA" id="ARBA00004613"/>
    </source>
</evidence>
<dbReference type="InterPro" id="IPR055372">
    <property type="entry name" value="CBM96"/>
</dbReference>
<protein>
    <recommendedName>
        <fullName evidence="5">GH16 domain-containing protein</fullName>
    </recommendedName>
</protein>
<dbReference type="SUPFAM" id="SSF49899">
    <property type="entry name" value="Concanavalin A-like lectins/glucanases"/>
    <property type="match status" value="1"/>
</dbReference>
<accession>A0A2U2BB61</accession>
<dbReference type="GO" id="GO:0005975">
    <property type="term" value="P:carbohydrate metabolic process"/>
    <property type="evidence" value="ECO:0007669"/>
    <property type="project" value="InterPro"/>
</dbReference>
<dbReference type="Proteomes" id="UP000244956">
    <property type="component" value="Unassembled WGS sequence"/>
</dbReference>
<comment type="subcellular location">
    <subcellularLocation>
        <location evidence="1">Secreted</location>
    </subcellularLocation>
</comment>
<comment type="similarity">
    <text evidence="2">Belongs to the glycosyl hydrolase 16 family.</text>
</comment>